<keyword evidence="2" id="KW-1185">Reference proteome</keyword>
<feature type="transmembrane region" description="Helical" evidence="1">
    <location>
        <begin position="119"/>
        <end position="138"/>
    </location>
</feature>
<dbReference type="PANTHER" id="PTHR12242">
    <property type="entry name" value="OS02G0130600 PROTEIN-RELATED"/>
    <property type="match status" value="1"/>
</dbReference>
<gene>
    <name evidence="3" type="primary">LOC118432480</name>
</gene>
<dbReference type="InterPro" id="IPR049352">
    <property type="entry name" value="Rost"/>
</dbReference>
<keyword evidence="1" id="KW-1133">Transmembrane helix</keyword>
<dbReference type="KEGG" id="bfo:118432480"/>
<accession>A0A9J7MH03</accession>
<proteinExistence type="predicted"/>
<keyword evidence="1" id="KW-0812">Transmembrane</keyword>
<dbReference type="PANTHER" id="PTHR12242:SF45">
    <property type="entry name" value="MARVEL DOMAIN-CONTAINING PROTEIN"/>
    <property type="match status" value="1"/>
</dbReference>
<dbReference type="RefSeq" id="XP_035699960.1">
    <property type="nucleotide sequence ID" value="XM_035844067.1"/>
</dbReference>
<dbReference type="OMA" id="ILIHAMN"/>
<organism evidence="2 3">
    <name type="scientific">Branchiostoma floridae</name>
    <name type="common">Florida lancelet</name>
    <name type="synonym">Amphioxus</name>
    <dbReference type="NCBI Taxonomy" id="7739"/>
    <lineage>
        <taxon>Eukaryota</taxon>
        <taxon>Metazoa</taxon>
        <taxon>Chordata</taxon>
        <taxon>Cephalochordata</taxon>
        <taxon>Leptocardii</taxon>
        <taxon>Amphioxiformes</taxon>
        <taxon>Branchiostomatidae</taxon>
        <taxon>Branchiostoma</taxon>
    </lineage>
</organism>
<dbReference type="OrthoDB" id="419711at2759"/>
<protein>
    <submittedName>
        <fullName evidence="3">Protein rolling stone-like</fullName>
    </submittedName>
</protein>
<name>A0A9J7MH03_BRAFL</name>
<feature type="transmembrane region" description="Helical" evidence="1">
    <location>
        <begin position="6"/>
        <end position="30"/>
    </location>
</feature>
<dbReference type="Proteomes" id="UP000001554">
    <property type="component" value="Chromosome 15"/>
</dbReference>
<sequence>MPPEIIWIHLSEWGYALLTLHTLLSAALCFTDYYKSRSQRGEAPDATLSSDVVMATGCTISPTTTGGGTTQASVDQDSAQSLQIPWHYKLYWVLYNVAFGGGICITILFWALIGGDSSALSILIHAMNSVTIVIDVMVSGLPCRLLHFVYPLTFGVVYILFTVIYWAAGGTGPDGQPYIYPFLDYGGGPALAAIVAVLGVLVAIPLCHCIVFALVVARESLVRSLKRRQSDNQNVDVTAL</sequence>
<dbReference type="GeneID" id="118432480"/>
<feature type="transmembrane region" description="Helical" evidence="1">
    <location>
        <begin position="90"/>
        <end position="113"/>
    </location>
</feature>
<feature type="transmembrane region" description="Helical" evidence="1">
    <location>
        <begin position="188"/>
        <end position="217"/>
    </location>
</feature>
<evidence type="ECO:0000313" key="3">
    <source>
        <dbReference type="RefSeq" id="XP_035699960.1"/>
    </source>
</evidence>
<evidence type="ECO:0000256" key="1">
    <source>
        <dbReference type="SAM" id="Phobius"/>
    </source>
</evidence>
<feature type="transmembrane region" description="Helical" evidence="1">
    <location>
        <begin position="145"/>
        <end position="168"/>
    </location>
</feature>
<keyword evidence="1" id="KW-0472">Membrane</keyword>
<reference evidence="2" key="1">
    <citation type="journal article" date="2020" name="Nat. Ecol. Evol.">
        <title>Deeply conserved synteny resolves early events in vertebrate evolution.</title>
        <authorList>
            <person name="Simakov O."/>
            <person name="Marletaz F."/>
            <person name="Yue J.X."/>
            <person name="O'Connell B."/>
            <person name="Jenkins J."/>
            <person name="Brandt A."/>
            <person name="Calef R."/>
            <person name="Tung C.H."/>
            <person name="Huang T.K."/>
            <person name="Schmutz J."/>
            <person name="Satoh N."/>
            <person name="Yu J.K."/>
            <person name="Putnam N.H."/>
            <person name="Green R.E."/>
            <person name="Rokhsar D.S."/>
        </authorList>
    </citation>
    <scope>NUCLEOTIDE SEQUENCE [LARGE SCALE GENOMIC DNA]</scope>
    <source>
        <strain evidence="2">S238N-H82</strain>
    </source>
</reference>
<dbReference type="Pfam" id="PF21534">
    <property type="entry name" value="Rost"/>
    <property type="match status" value="1"/>
</dbReference>
<dbReference type="GO" id="GO:0016020">
    <property type="term" value="C:membrane"/>
    <property type="evidence" value="ECO:0000318"/>
    <property type="project" value="GO_Central"/>
</dbReference>
<reference evidence="3" key="2">
    <citation type="submission" date="2025-08" db="UniProtKB">
        <authorList>
            <consortium name="RefSeq"/>
        </authorList>
    </citation>
    <scope>IDENTIFICATION</scope>
    <source>
        <strain evidence="3">S238N-H82</strain>
        <tissue evidence="3">Testes</tissue>
    </source>
</reference>
<evidence type="ECO:0000313" key="2">
    <source>
        <dbReference type="Proteomes" id="UP000001554"/>
    </source>
</evidence>
<dbReference type="AlphaFoldDB" id="A0A9J7MH03"/>